<evidence type="ECO:0000256" key="2">
    <source>
        <dbReference type="SAM" id="MobiDB-lite"/>
    </source>
</evidence>
<feature type="region of interest" description="Disordered" evidence="2">
    <location>
        <begin position="1"/>
        <end position="87"/>
    </location>
</feature>
<accession>A0A8H6X2R9</accession>
<gene>
    <name evidence="3" type="ORF">MVEN_02406400</name>
</gene>
<dbReference type="Proteomes" id="UP000620124">
    <property type="component" value="Unassembled WGS sequence"/>
</dbReference>
<proteinExistence type="predicted"/>
<dbReference type="AlphaFoldDB" id="A0A8H6X2R9"/>
<feature type="compositionally biased region" description="Basic and acidic residues" evidence="2">
    <location>
        <begin position="41"/>
        <end position="54"/>
    </location>
</feature>
<keyword evidence="1" id="KW-0175">Coiled coil</keyword>
<feature type="compositionally biased region" description="Basic and acidic residues" evidence="2">
    <location>
        <begin position="1"/>
        <end position="23"/>
    </location>
</feature>
<evidence type="ECO:0000313" key="4">
    <source>
        <dbReference type="Proteomes" id="UP000620124"/>
    </source>
</evidence>
<feature type="region of interest" description="Disordered" evidence="2">
    <location>
        <begin position="270"/>
        <end position="298"/>
    </location>
</feature>
<evidence type="ECO:0000313" key="3">
    <source>
        <dbReference type="EMBL" id="KAF7333001.1"/>
    </source>
</evidence>
<feature type="coiled-coil region" evidence="1">
    <location>
        <begin position="344"/>
        <end position="392"/>
    </location>
</feature>
<feature type="compositionally biased region" description="Polar residues" evidence="2">
    <location>
        <begin position="59"/>
        <end position="79"/>
    </location>
</feature>
<dbReference type="OrthoDB" id="3006343at2759"/>
<keyword evidence="4" id="KW-1185">Reference proteome</keyword>
<protein>
    <submittedName>
        <fullName evidence="3">Uncharacterized protein</fullName>
    </submittedName>
</protein>
<dbReference type="EMBL" id="JACAZI010000031">
    <property type="protein sequence ID" value="KAF7333001.1"/>
    <property type="molecule type" value="Genomic_DNA"/>
</dbReference>
<evidence type="ECO:0000256" key="1">
    <source>
        <dbReference type="SAM" id="Coils"/>
    </source>
</evidence>
<sequence>MRTRSTEKLRGGPDEQQSARESVEPLSSARPTRVTRVTRAKGSENKNLRSEYPKELSGPTATGSARATLTGSNGSTNDSPEPREMQLRPHPCTFSPPEKTGITCVLYTFLVDELPQNYPYLLFLSSSNHWANHQFQIPFFCFSGPDPPPADIGSPGDIYVAPAASALYAYLPSEDDLFEDGIWTRWNAVRPSNDFFELQPGDHDLLQHPHFPGRLLWANSASFSWYKLDTVNRVLGEALQKKLFAGNEDPAAAAKILVEHTLQIQSGEYKVSKRRQNDEETETRKKRRVAKPKKDMMAPVSDLETENAGLKASIDQLRRLHAAEVASLRMSLDTRLREQVDTRLRKQTATISSLTEENAELRTSFAARSATITRLDEERAALTATAEEVLRENTALKTTLATSTMHTAQLEATLAREREDSAQRNMQHKASLHAAESTIRGLKDTAKVLLAEVDRVNDTAAQDAKLAEVRISEQQSKIVTLEAEIARLTRAT</sequence>
<feature type="coiled-coil region" evidence="1">
    <location>
        <begin position="464"/>
        <end position="491"/>
    </location>
</feature>
<organism evidence="3 4">
    <name type="scientific">Mycena venus</name>
    <dbReference type="NCBI Taxonomy" id="2733690"/>
    <lineage>
        <taxon>Eukaryota</taxon>
        <taxon>Fungi</taxon>
        <taxon>Dikarya</taxon>
        <taxon>Basidiomycota</taxon>
        <taxon>Agaricomycotina</taxon>
        <taxon>Agaricomycetes</taxon>
        <taxon>Agaricomycetidae</taxon>
        <taxon>Agaricales</taxon>
        <taxon>Marasmiineae</taxon>
        <taxon>Mycenaceae</taxon>
        <taxon>Mycena</taxon>
    </lineage>
</organism>
<reference evidence="3" key="1">
    <citation type="submission" date="2020-05" db="EMBL/GenBank/DDBJ databases">
        <title>Mycena genomes resolve the evolution of fungal bioluminescence.</title>
        <authorList>
            <person name="Tsai I.J."/>
        </authorList>
    </citation>
    <scope>NUCLEOTIDE SEQUENCE</scope>
    <source>
        <strain evidence="3">CCC161011</strain>
    </source>
</reference>
<comment type="caution">
    <text evidence="3">The sequence shown here is derived from an EMBL/GenBank/DDBJ whole genome shotgun (WGS) entry which is preliminary data.</text>
</comment>
<name>A0A8H6X2R9_9AGAR</name>